<accession>A0AAI9EAS0</accession>
<feature type="compositionally biased region" description="Low complexity" evidence="1">
    <location>
        <begin position="121"/>
        <end position="137"/>
    </location>
</feature>
<keyword evidence="3" id="KW-1185">Reference proteome</keyword>
<feature type="region of interest" description="Disordered" evidence="1">
    <location>
        <begin position="1"/>
        <end position="31"/>
    </location>
</feature>
<feature type="compositionally biased region" description="Polar residues" evidence="1">
    <location>
        <begin position="268"/>
        <end position="277"/>
    </location>
</feature>
<dbReference type="AlphaFoldDB" id="A0AAI9EAS0"/>
<gene>
    <name evidence="2" type="ORF">LECACI_7A004566</name>
</gene>
<feature type="compositionally biased region" description="Polar residues" evidence="1">
    <location>
        <begin position="170"/>
        <end position="181"/>
    </location>
</feature>
<protein>
    <submittedName>
        <fullName evidence="2">Uncharacterized protein</fullName>
    </submittedName>
</protein>
<feature type="compositionally biased region" description="Low complexity" evidence="1">
    <location>
        <begin position="208"/>
        <end position="225"/>
    </location>
</feature>
<dbReference type="Proteomes" id="UP001296104">
    <property type="component" value="Unassembled WGS sequence"/>
</dbReference>
<reference evidence="2" key="1">
    <citation type="submission" date="2023-11" db="EMBL/GenBank/DDBJ databases">
        <authorList>
            <person name="Alioto T."/>
            <person name="Alioto T."/>
            <person name="Gomez Garrido J."/>
        </authorList>
    </citation>
    <scope>NUCLEOTIDE SEQUENCE</scope>
</reference>
<feature type="region of interest" description="Disordered" evidence="1">
    <location>
        <begin position="153"/>
        <end position="229"/>
    </location>
</feature>
<proteinExistence type="predicted"/>
<sequence>MPTLTPIEAHFQRLDDEKASGQGEKAKDKAQLDEYRQCFDASRGFEDDKDWLPQLSKATAAADAKVAKAATKTANKEAQLKKQALNAAAQKWSFDTMQAASQAALQPPPHHPPSPSPSPPKLAQSKAEAAGTALAAAESRHRYLMRTSLAYRQSLGADRMRDTDSDGPSIRSQPDITNSYPYQDYSFMRQGMDAGRDGLNNRPDDDTQSQASSSYYSAASNGSGNESKRAQAGYYSSTMPAQALVTVHPPYASTGLRTYQYHYPQPGYRQQSPTRSEGSGHAATSALNAHPYAQAGYSQQNPTPAEAATTAAHNFNRNRDQSSQPVGYSGGPHAQHTSPLKATTENQSAYNNLYPQTGYYDGADAPYYFNGYSWSGHQP</sequence>
<dbReference type="EMBL" id="CAVMBE010000025">
    <property type="protein sequence ID" value="CAK4015497.1"/>
    <property type="molecule type" value="Genomic_DNA"/>
</dbReference>
<feature type="region of interest" description="Disordered" evidence="1">
    <location>
        <begin position="317"/>
        <end position="343"/>
    </location>
</feature>
<evidence type="ECO:0000313" key="2">
    <source>
        <dbReference type="EMBL" id="CAK4015497.1"/>
    </source>
</evidence>
<feature type="region of interest" description="Disordered" evidence="1">
    <location>
        <begin position="96"/>
        <end position="137"/>
    </location>
</feature>
<organism evidence="2 3">
    <name type="scientific">Lecanosticta acicola</name>
    <dbReference type="NCBI Taxonomy" id="111012"/>
    <lineage>
        <taxon>Eukaryota</taxon>
        <taxon>Fungi</taxon>
        <taxon>Dikarya</taxon>
        <taxon>Ascomycota</taxon>
        <taxon>Pezizomycotina</taxon>
        <taxon>Dothideomycetes</taxon>
        <taxon>Dothideomycetidae</taxon>
        <taxon>Mycosphaerellales</taxon>
        <taxon>Mycosphaerellaceae</taxon>
        <taxon>Lecanosticta</taxon>
    </lineage>
</organism>
<feature type="region of interest" description="Disordered" evidence="1">
    <location>
        <begin position="263"/>
        <end position="282"/>
    </location>
</feature>
<evidence type="ECO:0000313" key="3">
    <source>
        <dbReference type="Proteomes" id="UP001296104"/>
    </source>
</evidence>
<feature type="compositionally biased region" description="Pro residues" evidence="1">
    <location>
        <begin position="106"/>
        <end position="120"/>
    </location>
</feature>
<comment type="caution">
    <text evidence="2">The sequence shown here is derived from an EMBL/GenBank/DDBJ whole genome shotgun (WGS) entry which is preliminary data.</text>
</comment>
<feature type="compositionally biased region" description="Basic and acidic residues" evidence="1">
    <location>
        <begin position="10"/>
        <end position="31"/>
    </location>
</feature>
<evidence type="ECO:0000256" key="1">
    <source>
        <dbReference type="SAM" id="MobiDB-lite"/>
    </source>
</evidence>
<name>A0AAI9EAS0_9PEZI</name>